<gene>
    <name evidence="4" type="ORF">ACFSKL_11515</name>
</gene>
<comment type="caution">
    <text evidence="4">The sequence shown here is derived from an EMBL/GenBank/DDBJ whole genome shotgun (WGS) entry which is preliminary data.</text>
</comment>
<dbReference type="PIRSF" id="PIRSF018266">
    <property type="entry name" value="FecR"/>
    <property type="match status" value="1"/>
</dbReference>
<evidence type="ECO:0000259" key="3">
    <source>
        <dbReference type="Pfam" id="PF16344"/>
    </source>
</evidence>
<dbReference type="InterPro" id="IPR032508">
    <property type="entry name" value="FecR_C"/>
</dbReference>
<dbReference type="Proteomes" id="UP001597361">
    <property type="component" value="Unassembled WGS sequence"/>
</dbReference>
<keyword evidence="1" id="KW-0472">Membrane</keyword>
<evidence type="ECO:0000313" key="4">
    <source>
        <dbReference type="EMBL" id="MFD2035424.1"/>
    </source>
</evidence>
<keyword evidence="1" id="KW-1133">Transmembrane helix</keyword>
<dbReference type="EMBL" id="JBHUHR010000031">
    <property type="protein sequence ID" value="MFD2035424.1"/>
    <property type="molecule type" value="Genomic_DNA"/>
</dbReference>
<evidence type="ECO:0000256" key="1">
    <source>
        <dbReference type="SAM" id="Phobius"/>
    </source>
</evidence>
<accession>A0ABW4VL83</accession>
<dbReference type="Gene3D" id="2.60.120.1440">
    <property type="match status" value="1"/>
</dbReference>
<protein>
    <submittedName>
        <fullName evidence="4">FecR family protein</fullName>
    </submittedName>
</protein>
<name>A0ABW4VL83_9BACT</name>
<evidence type="ECO:0000313" key="5">
    <source>
        <dbReference type="Proteomes" id="UP001597361"/>
    </source>
</evidence>
<keyword evidence="5" id="KW-1185">Reference proteome</keyword>
<reference evidence="5" key="1">
    <citation type="journal article" date="2019" name="Int. J. Syst. Evol. Microbiol.">
        <title>The Global Catalogue of Microorganisms (GCM) 10K type strain sequencing project: providing services to taxonomists for standard genome sequencing and annotation.</title>
        <authorList>
            <consortium name="The Broad Institute Genomics Platform"/>
            <consortium name="The Broad Institute Genome Sequencing Center for Infectious Disease"/>
            <person name="Wu L."/>
            <person name="Ma J."/>
        </authorList>
    </citation>
    <scope>NUCLEOTIDE SEQUENCE [LARGE SCALE GENOMIC DNA]</scope>
    <source>
        <strain evidence="5">CGMCC 1.15180</strain>
    </source>
</reference>
<evidence type="ECO:0000259" key="2">
    <source>
        <dbReference type="Pfam" id="PF04773"/>
    </source>
</evidence>
<dbReference type="Gene3D" id="3.55.50.30">
    <property type="match status" value="1"/>
</dbReference>
<dbReference type="InterPro" id="IPR006860">
    <property type="entry name" value="FecR"/>
</dbReference>
<keyword evidence="1" id="KW-0812">Transmembrane</keyword>
<feature type="domain" description="Protein FecR C-terminal" evidence="3">
    <location>
        <begin position="273"/>
        <end position="340"/>
    </location>
</feature>
<dbReference type="RefSeq" id="WP_376886387.1">
    <property type="nucleotide sequence ID" value="NZ_JBHUHR010000031.1"/>
</dbReference>
<proteinExistence type="predicted"/>
<dbReference type="PANTHER" id="PTHR30273">
    <property type="entry name" value="PERIPLASMIC SIGNAL SENSOR AND SIGMA FACTOR ACTIVATOR FECR-RELATED"/>
    <property type="match status" value="1"/>
</dbReference>
<dbReference type="InterPro" id="IPR012373">
    <property type="entry name" value="Ferrdict_sens_TM"/>
</dbReference>
<feature type="domain" description="FecR protein" evidence="2">
    <location>
        <begin position="126"/>
        <end position="218"/>
    </location>
</feature>
<organism evidence="4 5">
    <name type="scientific">Belliella marina</name>
    <dbReference type="NCBI Taxonomy" id="1644146"/>
    <lineage>
        <taxon>Bacteria</taxon>
        <taxon>Pseudomonadati</taxon>
        <taxon>Bacteroidota</taxon>
        <taxon>Cytophagia</taxon>
        <taxon>Cytophagales</taxon>
        <taxon>Cyclobacteriaceae</taxon>
        <taxon>Belliella</taxon>
    </lineage>
</organism>
<sequence length="347" mass="39355">MSKDYLHNLLERYQSGQCSDEEREIVEAWYDSLGKKNSLSEISEQELESVKERVWTHVNIQHSESIKIERKAIPHKGAVQLRPRLLVAAAVIGIVICATLFFNIYNRPSGFLQQKRIAAIESPITIENHTDSLMRLKLADGSMVTLDVGAKIIFPEDFEQDRREVFLWGEAFFEVSKNAESPFYVYASNLITKVVGTSFFVRSGDFQESEVEVVTGKVVVTANDQRIFAGKKEVYITPNQKVVFDSDSKKLVPTIVENPNPLKSAQAIVEFGFIYKNVQLLQVLKDIELTYGINIIPEDTRIYNCTFTGDLNDENMFSKLELICQSTGMTYEVHHTNIIIKGKACNP</sequence>
<feature type="transmembrane region" description="Helical" evidence="1">
    <location>
        <begin position="85"/>
        <end position="105"/>
    </location>
</feature>
<dbReference type="PANTHER" id="PTHR30273:SF2">
    <property type="entry name" value="PROTEIN FECR"/>
    <property type="match status" value="1"/>
</dbReference>
<dbReference type="Pfam" id="PF04773">
    <property type="entry name" value="FecR"/>
    <property type="match status" value="1"/>
</dbReference>
<dbReference type="Pfam" id="PF16344">
    <property type="entry name" value="FecR_C"/>
    <property type="match status" value="1"/>
</dbReference>